<reference evidence="1" key="1">
    <citation type="journal article" date="2020" name="Nature">
        <title>Giant virus diversity and host interactions through global metagenomics.</title>
        <authorList>
            <person name="Schulz F."/>
            <person name="Roux S."/>
            <person name="Paez-Espino D."/>
            <person name="Jungbluth S."/>
            <person name="Walsh D.A."/>
            <person name="Denef V.J."/>
            <person name="McMahon K.D."/>
            <person name="Konstantinidis K.T."/>
            <person name="Eloe-Fadrosh E.A."/>
            <person name="Kyrpides N.C."/>
            <person name="Woyke T."/>
        </authorList>
    </citation>
    <scope>NUCLEOTIDE SEQUENCE</scope>
    <source>
        <strain evidence="1">GVMAG-M-3300021343-4</strain>
    </source>
</reference>
<dbReference type="EMBL" id="MN739439">
    <property type="protein sequence ID" value="QHT04823.1"/>
    <property type="molecule type" value="Genomic_DNA"/>
</dbReference>
<evidence type="ECO:0000313" key="1">
    <source>
        <dbReference type="EMBL" id="QHT04823.1"/>
    </source>
</evidence>
<name>A0A6C0CKJ7_9ZZZZ</name>
<dbReference type="InterPro" id="IPR029063">
    <property type="entry name" value="SAM-dependent_MTases_sf"/>
</dbReference>
<protein>
    <submittedName>
        <fullName evidence="1">Uncharacterized protein</fullName>
    </submittedName>
</protein>
<sequence>MEEFPFKKTFMPSPEELMENLKEYAAVLPSRCSETDLSKSGVWTYDKKFPNNIRFQTKMFHLNWHDYHFYNGVLTNTRFLTHVQSPTDYERMDVLADLFTEDQRLKATKQTSKRSIMEEWEDPKYRQAVYNYCRAHFEECSPKNLRESIYKISKECTQFKPSLTASIVKLFDAKKVLDFSAGWGDRLLGCIAADVEYYHGYDPNQNLRKGHYEILETFDYKDKACIQYEPFEKAELPKGVFFDLVFTSPPFYDFEIYTDDTTQSIHNYPTLEKWIVHFLFASIRKACSVLTECGVCVIHISDVYKTRVCEPMLLLVKWLIGGEVEYAGVINTVGAANKPRPMWVFRRATRKSHQPKYSVRDAEFALKKYFPGVYSEAIKVRDQEFV</sequence>
<dbReference type="AlphaFoldDB" id="A0A6C0CKJ7"/>
<dbReference type="Gene3D" id="3.40.50.150">
    <property type="entry name" value="Vaccinia Virus protein VP39"/>
    <property type="match status" value="1"/>
</dbReference>
<organism evidence="1">
    <name type="scientific">viral metagenome</name>
    <dbReference type="NCBI Taxonomy" id="1070528"/>
    <lineage>
        <taxon>unclassified sequences</taxon>
        <taxon>metagenomes</taxon>
        <taxon>organismal metagenomes</taxon>
    </lineage>
</organism>
<accession>A0A6C0CKJ7</accession>
<dbReference type="SUPFAM" id="SSF53335">
    <property type="entry name" value="S-adenosyl-L-methionine-dependent methyltransferases"/>
    <property type="match status" value="1"/>
</dbReference>
<proteinExistence type="predicted"/>